<dbReference type="EMBL" id="HBHR01017896">
    <property type="protein sequence ID" value="CAD9869207.1"/>
    <property type="molecule type" value="Transcribed_RNA"/>
</dbReference>
<dbReference type="Pfam" id="PF00085">
    <property type="entry name" value="Thioredoxin"/>
    <property type="match status" value="1"/>
</dbReference>
<sequence length="189" mass="20894">MELSLEKKASSKESAQEMQVEVTKERKNNLLIACSSVLAAVCLFATQRFFPPDSLSLLRAMEAESTPLIAVQTNGKPTVVDFYADWCGYCKTMAPSMRTVEKEFAGRVNFVTVNGADPKNADLVYKFKVDGIPHIAFMDGEGYVETAFVGLVPKDVLEEEVDALAKHKALPYEGYDAFQGRPRSVFPLI</sequence>
<dbReference type="PANTHER" id="PTHR47353:SF1">
    <property type="entry name" value="THIOREDOXIN-LIKE PROTEIN HCF164, CHLOROPLASTIC"/>
    <property type="match status" value="1"/>
</dbReference>
<keyword evidence="1" id="KW-0812">Transmembrane</keyword>
<gene>
    <name evidence="3" type="ORF">FJAP1339_LOCUS8988</name>
</gene>
<dbReference type="PANTHER" id="PTHR47353">
    <property type="entry name" value="THIOREDOXIN-LIKE PROTEIN HCF164, CHLOROPLASTIC"/>
    <property type="match status" value="1"/>
</dbReference>
<dbReference type="Gene3D" id="3.40.30.10">
    <property type="entry name" value="Glutaredoxin"/>
    <property type="match status" value="1"/>
</dbReference>
<dbReference type="PROSITE" id="PS00194">
    <property type="entry name" value="THIOREDOXIN_1"/>
    <property type="match status" value="1"/>
</dbReference>
<accession>A0A7S2V5P4</accession>
<proteinExistence type="predicted"/>
<dbReference type="AlphaFoldDB" id="A0A7S2V5P4"/>
<dbReference type="GO" id="GO:0016671">
    <property type="term" value="F:oxidoreductase activity, acting on a sulfur group of donors, disulfide as acceptor"/>
    <property type="evidence" value="ECO:0007669"/>
    <property type="project" value="TreeGrafter"/>
</dbReference>
<dbReference type="InterPro" id="IPR017937">
    <property type="entry name" value="Thioredoxin_CS"/>
</dbReference>
<feature type="domain" description="Thioredoxin" evidence="2">
    <location>
        <begin position="57"/>
        <end position="166"/>
    </location>
</feature>
<reference evidence="3" key="1">
    <citation type="submission" date="2021-01" db="EMBL/GenBank/DDBJ databases">
        <authorList>
            <person name="Corre E."/>
            <person name="Pelletier E."/>
            <person name="Niang G."/>
            <person name="Scheremetjew M."/>
            <person name="Finn R."/>
            <person name="Kale V."/>
            <person name="Holt S."/>
            <person name="Cochrane G."/>
            <person name="Meng A."/>
            <person name="Brown T."/>
            <person name="Cohen L."/>
        </authorList>
    </citation>
    <scope>NUCLEOTIDE SEQUENCE</scope>
    <source>
        <strain evidence="3">CCMP1661</strain>
    </source>
</reference>
<organism evidence="3">
    <name type="scientific">Fibrocapsa japonica</name>
    <dbReference type="NCBI Taxonomy" id="94617"/>
    <lineage>
        <taxon>Eukaryota</taxon>
        <taxon>Sar</taxon>
        <taxon>Stramenopiles</taxon>
        <taxon>Ochrophyta</taxon>
        <taxon>Raphidophyceae</taxon>
        <taxon>Chattonellales</taxon>
        <taxon>Chattonellaceae</taxon>
        <taxon>Fibrocapsa</taxon>
    </lineage>
</organism>
<evidence type="ECO:0000256" key="1">
    <source>
        <dbReference type="SAM" id="Phobius"/>
    </source>
</evidence>
<dbReference type="PROSITE" id="PS51352">
    <property type="entry name" value="THIOREDOXIN_2"/>
    <property type="match status" value="1"/>
</dbReference>
<dbReference type="InterPro" id="IPR013766">
    <property type="entry name" value="Thioredoxin_domain"/>
</dbReference>
<evidence type="ECO:0000259" key="2">
    <source>
        <dbReference type="PROSITE" id="PS51352"/>
    </source>
</evidence>
<keyword evidence="1" id="KW-0472">Membrane</keyword>
<dbReference type="InterPro" id="IPR044241">
    <property type="entry name" value="TxlA/HCF164"/>
</dbReference>
<dbReference type="InterPro" id="IPR036249">
    <property type="entry name" value="Thioredoxin-like_sf"/>
</dbReference>
<dbReference type="SUPFAM" id="SSF52833">
    <property type="entry name" value="Thioredoxin-like"/>
    <property type="match status" value="1"/>
</dbReference>
<protein>
    <recommendedName>
        <fullName evidence="2">Thioredoxin domain-containing protein</fullName>
    </recommendedName>
</protein>
<evidence type="ECO:0000313" key="3">
    <source>
        <dbReference type="EMBL" id="CAD9869207.1"/>
    </source>
</evidence>
<feature type="transmembrane region" description="Helical" evidence="1">
    <location>
        <begin position="30"/>
        <end position="50"/>
    </location>
</feature>
<keyword evidence="1" id="KW-1133">Transmembrane helix</keyword>
<name>A0A7S2V5P4_9STRA</name>